<protein>
    <submittedName>
        <fullName evidence="2">ATS domain-containing protein</fullName>
    </submittedName>
</protein>
<dbReference type="AlphaFoldDB" id="A0A7E4ZVX2"/>
<evidence type="ECO:0000313" key="1">
    <source>
        <dbReference type="Proteomes" id="UP000492821"/>
    </source>
</evidence>
<proteinExistence type="predicted"/>
<name>A0A7E4ZVX2_PANRE</name>
<accession>A0A7E4ZVX2</accession>
<evidence type="ECO:0000313" key="2">
    <source>
        <dbReference type="WBParaSite" id="Pan_g20792.t1"/>
    </source>
</evidence>
<reference evidence="1" key="1">
    <citation type="journal article" date="2013" name="Genetics">
        <title>The draft genome and transcriptome of Panagrellus redivivus are shaped by the harsh demands of a free-living lifestyle.</title>
        <authorList>
            <person name="Srinivasan J."/>
            <person name="Dillman A.R."/>
            <person name="Macchietto M.G."/>
            <person name="Heikkinen L."/>
            <person name="Lakso M."/>
            <person name="Fracchia K.M."/>
            <person name="Antoshechkin I."/>
            <person name="Mortazavi A."/>
            <person name="Wong G."/>
            <person name="Sternberg P.W."/>
        </authorList>
    </citation>
    <scope>NUCLEOTIDE SEQUENCE [LARGE SCALE GENOMIC DNA]</scope>
    <source>
        <strain evidence="1">MT8872</strain>
    </source>
</reference>
<organism evidence="1 2">
    <name type="scientific">Panagrellus redivivus</name>
    <name type="common">Microworm</name>
    <dbReference type="NCBI Taxonomy" id="6233"/>
    <lineage>
        <taxon>Eukaryota</taxon>
        <taxon>Metazoa</taxon>
        <taxon>Ecdysozoa</taxon>
        <taxon>Nematoda</taxon>
        <taxon>Chromadorea</taxon>
        <taxon>Rhabditida</taxon>
        <taxon>Tylenchina</taxon>
        <taxon>Panagrolaimomorpha</taxon>
        <taxon>Panagrolaimoidea</taxon>
        <taxon>Panagrolaimidae</taxon>
        <taxon>Panagrellus</taxon>
    </lineage>
</organism>
<dbReference type="WBParaSite" id="Pan_g20792.t1">
    <property type="protein sequence ID" value="Pan_g20792.t1"/>
    <property type="gene ID" value="Pan_g20792"/>
</dbReference>
<sequence>MWNYIFPYLIQSNNSSNSDNETIIKPGTYINENNENTAISTLVSNNSTSDRYNETIVIRPGGEKGLRTENPKEF</sequence>
<dbReference type="Proteomes" id="UP000492821">
    <property type="component" value="Unassembled WGS sequence"/>
</dbReference>
<keyword evidence="1" id="KW-1185">Reference proteome</keyword>
<reference evidence="2" key="2">
    <citation type="submission" date="2020-10" db="UniProtKB">
        <authorList>
            <consortium name="WormBaseParasite"/>
        </authorList>
    </citation>
    <scope>IDENTIFICATION</scope>
</reference>